<reference evidence="2" key="1">
    <citation type="journal article" date="2022" name="Mol. Ecol. Resour.">
        <title>The genomes of chicory, endive, great burdock and yacon provide insights into Asteraceae palaeo-polyploidization history and plant inulin production.</title>
        <authorList>
            <person name="Fan W."/>
            <person name="Wang S."/>
            <person name="Wang H."/>
            <person name="Wang A."/>
            <person name="Jiang F."/>
            <person name="Liu H."/>
            <person name="Zhao H."/>
            <person name="Xu D."/>
            <person name="Zhang Y."/>
        </authorList>
    </citation>
    <scope>NUCLEOTIDE SEQUENCE [LARGE SCALE GENOMIC DNA]</scope>
    <source>
        <strain evidence="2">cv. Yunnan</strain>
    </source>
</reference>
<dbReference type="EMBL" id="CM042042">
    <property type="protein sequence ID" value="KAI3705962.1"/>
    <property type="molecule type" value="Genomic_DNA"/>
</dbReference>
<proteinExistence type="predicted"/>
<comment type="caution">
    <text evidence="1">The sequence shown here is derived from an EMBL/GenBank/DDBJ whole genome shotgun (WGS) entry which is preliminary data.</text>
</comment>
<organism evidence="1 2">
    <name type="scientific">Smallanthus sonchifolius</name>
    <dbReference type="NCBI Taxonomy" id="185202"/>
    <lineage>
        <taxon>Eukaryota</taxon>
        <taxon>Viridiplantae</taxon>
        <taxon>Streptophyta</taxon>
        <taxon>Embryophyta</taxon>
        <taxon>Tracheophyta</taxon>
        <taxon>Spermatophyta</taxon>
        <taxon>Magnoliopsida</taxon>
        <taxon>eudicotyledons</taxon>
        <taxon>Gunneridae</taxon>
        <taxon>Pentapetalae</taxon>
        <taxon>asterids</taxon>
        <taxon>campanulids</taxon>
        <taxon>Asterales</taxon>
        <taxon>Asteraceae</taxon>
        <taxon>Asteroideae</taxon>
        <taxon>Heliantheae alliance</taxon>
        <taxon>Millerieae</taxon>
        <taxon>Smallanthus</taxon>
    </lineage>
</organism>
<evidence type="ECO:0000313" key="1">
    <source>
        <dbReference type="EMBL" id="KAI3705962.1"/>
    </source>
</evidence>
<accession>A0ACB9A748</accession>
<keyword evidence="2" id="KW-1185">Reference proteome</keyword>
<evidence type="ECO:0000313" key="2">
    <source>
        <dbReference type="Proteomes" id="UP001056120"/>
    </source>
</evidence>
<dbReference type="Proteomes" id="UP001056120">
    <property type="component" value="Linkage Group LG25"/>
</dbReference>
<protein>
    <submittedName>
        <fullName evidence="1">Uncharacterized protein</fullName>
    </submittedName>
</protein>
<gene>
    <name evidence="1" type="ORF">L1987_76212</name>
</gene>
<reference evidence="1 2" key="2">
    <citation type="journal article" date="2022" name="Mol. Ecol. Resour.">
        <title>The genomes of chicory, endive, great burdock and yacon provide insights into Asteraceae paleo-polyploidization history and plant inulin production.</title>
        <authorList>
            <person name="Fan W."/>
            <person name="Wang S."/>
            <person name="Wang H."/>
            <person name="Wang A."/>
            <person name="Jiang F."/>
            <person name="Liu H."/>
            <person name="Zhao H."/>
            <person name="Xu D."/>
            <person name="Zhang Y."/>
        </authorList>
    </citation>
    <scope>NUCLEOTIDE SEQUENCE [LARGE SCALE GENOMIC DNA]</scope>
    <source>
        <strain evidence="2">cv. Yunnan</strain>
        <tissue evidence="1">Leaves</tissue>
    </source>
</reference>
<sequence length="553" mass="59828">MCKSCNATIPHNEEKIPIVAIKLKHSKQISSVTQITCSIGDGESESEFVHHNRRYIPDEIIRGEDEKQVLIRKILMVLIWPHIGSAMAAEIARETGLELGLEVQHYMEQFYALPKPNVSLYGAAANAAGRPLANLVELNVSRYRYIAVVELPQVQFCENEIEWTVNHDSEVTIEGQISLAAIFADKPMTSNRRNRVQLCPTEPWAISFTFPGPVDWWTATVFFTSDNLMEIMVLKGNTEAETSASGSRAFVPETETSAFGARDFVLETETSAADSRAFVPVADTSAPDLTNFLTVLDTSVAGLMRFVRVADILDTGSTTFEPVVEASAIGSTVFVPSAVGSTAFVSAAEISSSDSTPFVSAAETLASGSTTFVPVAETSAADSIAFVLVDDPGSSPEQEGSMSGAHVTKSVESKPPVILSGTAKDAKHAPPLGLVDIGESQRAYIFRVSLPGVCKPQCNVRLDIRVDGRVEIKGLIQDSEFINNHATRKYKPKVQQLAPSGNFHVSFNLPGRVDPRLVSPTFRNSGILEVVVMKHTVPYNQPNNSGTTVLASV</sequence>
<name>A0ACB9A748_9ASTR</name>